<feature type="chain" id="PRO_5046123016" evidence="2">
    <location>
        <begin position="35"/>
        <end position="130"/>
    </location>
</feature>
<evidence type="ECO:0000313" key="5">
    <source>
        <dbReference type="Proteomes" id="UP001589792"/>
    </source>
</evidence>
<feature type="region of interest" description="Disordered" evidence="1">
    <location>
        <begin position="45"/>
        <end position="67"/>
    </location>
</feature>
<feature type="signal peptide" evidence="2">
    <location>
        <begin position="1"/>
        <end position="34"/>
    </location>
</feature>
<dbReference type="EMBL" id="JBHLXG010000008">
    <property type="protein sequence ID" value="MFC0226805.1"/>
    <property type="molecule type" value="Genomic_DNA"/>
</dbReference>
<feature type="domain" description="Helix-hairpin-helix DNA-binding motif class 1" evidence="3">
    <location>
        <begin position="108"/>
        <end position="127"/>
    </location>
</feature>
<keyword evidence="5" id="KW-1185">Reference proteome</keyword>
<dbReference type="Gene3D" id="1.10.150.280">
    <property type="entry name" value="AF1531-like domain"/>
    <property type="match status" value="1"/>
</dbReference>
<evidence type="ECO:0000259" key="3">
    <source>
        <dbReference type="SMART" id="SM00278"/>
    </source>
</evidence>
<accession>A0ABV6ECU2</accession>
<dbReference type="InterPro" id="IPR004509">
    <property type="entry name" value="Competence_ComEA_HhH"/>
</dbReference>
<protein>
    <submittedName>
        <fullName evidence="4">ComEA family DNA-binding protein</fullName>
    </submittedName>
</protein>
<keyword evidence="4" id="KW-0238">DNA-binding</keyword>
<reference evidence="4 5" key="1">
    <citation type="submission" date="2024-09" db="EMBL/GenBank/DDBJ databases">
        <authorList>
            <person name="Sun Q."/>
            <person name="Mori K."/>
        </authorList>
    </citation>
    <scope>NUCLEOTIDE SEQUENCE [LARGE SCALE GENOMIC DNA]</scope>
    <source>
        <strain evidence="4 5">CCM 8626</strain>
    </source>
</reference>
<dbReference type="InterPro" id="IPR003583">
    <property type="entry name" value="Hlx-hairpin-Hlx_DNA-bd_motif"/>
</dbReference>
<evidence type="ECO:0000313" key="4">
    <source>
        <dbReference type="EMBL" id="MFC0226805.1"/>
    </source>
</evidence>
<dbReference type="SMART" id="SM00278">
    <property type="entry name" value="HhH1"/>
    <property type="match status" value="2"/>
</dbReference>
<dbReference type="RefSeq" id="WP_380674740.1">
    <property type="nucleotide sequence ID" value="NZ_CP173186.1"/>
</dbReference>
<keyword evidence="2" id="KW-0732">Signal</keyword>
<comment type="caution">
    <text evidence="4">The sequence shown here is derived from an EMBL/GenBank/DDBJ whole genome shotgun (WGS) entry which is preliminary data.</text>
</comment>
<evidence type="ECO:0000256" key="1">
    <source>
        <dbReference type="SAM" id="MobiDB-lite"/>
    </source>
</evidence>
<organism evidence="4 5">
    <name type="scientific">Serratia aquatilis</name>
    <dbReference type="NCBI Taxonomy" id="1737515"/>
    <lineage>
        <taxon>Bacteria</taxon>
        <taxon>Pseudomonadati</taxon>
        <taxon>Pseudomonadota</taxon>
        <taxon>Gammaproteobacteria</taxon>
        <taxon>Enterobacterales</taxon>
        <taxon>Yersiniaceae</taxon>
        <taxon>Serratia</taxon>
    </lineage>
</organism>
<feature type="domain" description="Helix-hairpin-helix DNA-binding motif class 1" evidence="3">
    <location>
        <begin position="78"/>
        <end position="97"/>
    </location>
</feature>
<dbReference type="GO" id="GO:0003677">
    <property type="term" value="F:DNA binding"/>
    <property type="evidence" value="ECO:0007669"/>
    <property type="project" value="UniProtKB-KW"/>
</dbReference>
<proteinExistence type="predicted"/>
<dbReference type="PANTHER" id="PTHR21180:SF32">
    <property type="entry name" value="ENDONUCLEASE_EXONUCLEASE_PHOSPHATASE FAMILY DOMAIN-CONTAINING PROTEIN 1"/>
    <property type="match status" value="1"/>
</dbReference>
<sequence>MKLTENKAVTRFYLALKLLLVATLFSLPGASAFAVEKPSQVQKQVLSTPPKAADAPASSKPQVEGEAKVNINQADAEELASVMKGVGLKKAEAIVRYREQNGPFTEIEQLQEVPGIGPSIMERNRDRLKM</sequence>
<dbReference type="SUPFAM" id="SSF47781">
    <property type="entry name" value="RuvA domain 2-like"/>
    <property type="match status" value="1"/>
</dbReference>
<dbReference type="PANTHER" id="PTHR21180">
    <property type="entry name" value="ENDONUCLEASE/EXONUCLEASE/PHOSPHATASE FAMILY DOMAIN-CONTAINING PROTEIN 1"/>
    <property type="match status" value="1"/>
</dbReference>
<gene>
    <name evidence="4" type="ORF">ACFFJ3_09875</name>
</gene>
<name>A0ABV6ECU2_9GAMM</name>
<evidence type="ECO:0000256" key="2">
    <source>
        <dbReference type="SAM" id="SignalP"/>
    </source>
</evidence>
<feature type="compositionally biased region" description="Low complexity" evidence="1">
    <location>
        <begin position="49"/>
        <end position="61"/>
    </location>
</feature>
<dbReference type="Pfam" id="PF12836">
    <property type="entry name" value="HHH_3"/>
    <property type="match status" value="1"/>
</dbReference>
<dbReference type="InterPro" id="IPR010994">
    <property type="entry name" value="RuvA_2-like"/>
</dbReference>
<dbReference type="Proteomes" id="UP001589792">
    <property type="component" value="Unassembled WGS sequence"/>
</dbReference>
<dbReference type="InterPro" id="IPR051675">
    <property type="entry name" value="Endo/Exo/Phosphatase_dom_1"/>
</dbReference>
<dbReference type="NCBIfam" id="TIGR00426">
    <property type="entry name" value="competence protein ComEA helix-hairpin-helix repeat region"/>
    <property type="match status" value="1"/>
</dbReference>